<name>A0ABY5IF55_9VIBR</name>
<dbReference type="RefSeq" id="WP_255903371.1">
    <property type="nucleotide sequence ID" value="NZ_CP050465.1"/>
</dbReference>
<accession>A0ABY5IF55</accession>
<keyword evidence="2" id="KW-1185">Reference proteome</keyword>
<reference evidence="1" key="1">
    <citation type="submission" date="2020-03" db="EMBL/GenBank/DDBJ databases">
        <title>Five strains of Vibrio campbellii isolated from Mariana Trench.</title>
        <authorList>
            <person name="Liang J."/>
            <person name="Zhang X.-H."/>
        </authorList>
    </citation>
    <scope>NUCLEOTIDE SEQUENCE</scope>
    <source>
        <strain evidence="1">LJC013</strain>
    </source>
</reference>
<protein>
    <submittedName>
        <fullName evidence="1">Uncharacterized protein</fullName>
    </submittedName>
</protein>
<gene>
    <name evidence="1" type="ORF">HB762_16240</name>
</gene>
<evidence type="ECO:0000313" key="1">
    <source>
        <dbReference type="EMBL" id="UTZ32917.1"/>
    </source>
</evidence>
<evidence type="ECO:0000313" key="2">
    <source>
        <dbReference type="Proteomes" id="UP001059912"/>
    </source>
</evidence>
<sequence>MSIESLESIEEYIANDRIEELRELLSIRVLVSVICDDRTDLINEIYKLLKTTECIEQKLFTAALESALCINNNCIIDTLRIISKAKAKQHLEVEDDEYIYQLSRYPNAIYFFESVFDYKINFPWEDVLRFSSFHLNNELVYFVLDNIDFNLDELNLAFVSLLKTNETVPGEDNKTLNELIFRFISEGADVNLETDTDNGNIYLDCFVYAPTATKFFYTQDFELANLDNDEFWVDFFDDFDIDDDEYMTNYKQAFYDMKSNGIDVSSLKTKFWDLGYEDLVERLIG</sequence>
<organism evidence="1 2">
    <name type="scientific">Vibrio campbellii</name>
    <dbReference type="NCBI Taxonomy" id="680"/>
    <lineage>
        <taxon>Bacteria</taxon>
        <taxon>Pseudomonadati</taxon>
        <taxon>Pseudomonadota</taxon>
        <taxon>Gammaproteobacteria</taxon>
        <taxon>Vibrionales</taxon>
        <taxon>Vibrionaceae</taxon>
        <taxon>Vibrio</taxon>
    </lineage>
</organism>
<proteinExistence type="predicted"/>
<dbReference type="EMBL" id="CP050471">
    <property type="protein sequence ID" value="UTZ32917.1"/>
    <property type="molecule type" value="Genomic_DNA"/>
</dbReference>
<dbReference type="Proteomes" id="UP001059912">
    <property type="component" value="Chromosome 2"/>
</dbReference>